<gene>
    <name evidence="1" type="ORF">P0Y56_12475</name>
</gene>
<dbReference type="AlphaFoldDB" id="A0AAJ5X4T5"/>
<dbReference type="Proteomes" id="UP001218362">
    <property type="component" value="Chromosome"/>
</dbReference>
<name>A0AAJ5X4T5_9SPHN</name>
<organism evidence="1 2">
    <name type="scientific">Candidatus Andeanibacterium colombiense</name>
    <dbReference type="NCBI Taxonomy" id="3121345"/>
    <lineage>
        <taxon>Bacteria</taxon>
        <taxon>Pseudomonadati</taxon>
        <taxon>Pseudomonadota</taxon>
        <taxon>Alphaproteobacteria</taxon>
        <taxon>Sphingomonadales</taxon>
        <taxon>Sphingomonadaceae</taxon>
        <taxon>Candidatus Andeanibacterium</taxon>
    </lineage>
</organism>
<protein>
    <submittedName>
        <fullName evidence="1">Uncharacterized protein</fullName>
    </submittedName>
</protein>
<evidence type="ECO:0000313" key="1">
    <source>
        <dbReference type="EMBL" id="WEK45837.1"/>
    </source>
</evidence>
<sequence>MNGMFVFIPLMMQAIPPPAGTHFFARTDYEGPGLLCGAGYSIRLREGENAVVKTDSGLNSIGEIALNEGLFSIRGSQYATEGGTFVADIGDGTLRRKRSTHGIVWIYRDNAPGSTDVFGAAVNATVPTAAFKRVRFGAPRFGMIDGERCMSGKDSDERVL</sequence>
<evidence type="ECO:0000313" key="2">
    <source>
        <dbReference type="Proteomes" id="UP001218362"/>
    </source>
</evidence>
<accession>A0AAJ5X4T5</accession>
<proteinExistence type="predicted"/>
<reference evidence="1" key="1">
    <citation type="submission" date="2023-03" db="EMBL/GenBank/DDBJ databases">
        <title>Andean soil-derived lignocellulolytic bacterial consortium as a source of novel taxa and putative plastic-active enzymes.</title>
        <authorList>
            <person name="Diaz-Garcia L."/>
            <person name="Chuvochina M."/>
            <person name="Feuerriegel G."/>
            <person name="Bunk B."/>
            <person name="Sproer C."/>
            <person name="Streit W.R."/>
            <person name="Rodriguez L.M."/>
            <person name="Overmann J."/>
            <person name="Jimenez D.J."/>
        </authorList>
    </citation>
    <scope>NUCLEOTIDE SEQUENCE</scope>
    <source>
        <strain evidence="1">MAG 26</strain>
    </source>
</reference>
<dbReference type="EMBL" id="CP119316">
    <property type="protein sequence ID" value="WEK45837.1"/>
    <property type="molecule type" value="Genomic_DNA"/>
</dbReference>
<dbReference type="KEGG" id="acob:P0Y56_12475"/>